<dbReference type="PRINTS" id="PR00133">
    <property type="entry name" value="GLHYDRLASE3"/>
</dbReference>
<dbReference type="GO" id="GO:0009251">
    <property type="term" value="P:glucan catabolic process"/>
    <property type="evidence" value="ECO:0007669"/>
    <property type="project" value="TreeGrafter"/>
</dbReference>
<dbReference type="RefSeq" id="WP_111983263.1">
    <property type="nucleotide sequence ID" value="NZ_NFZS01000002.1"/>
</dbReference>
<dbReference type="AlphaFoldDB" id="A0A328P2V9"/>
<dbReference type="InterPro" id="IPR051915">
    <property type="entry name" value="Cellulose_Degrad_GH3"/>
</dbReference>
<feature type="domain" description="Glycoside hydrolase family 3 N-terminal" evidence="2">
    <location>
        <begin position="80"/>
        <end position="404"/>
    </location>
</feature>
<sequence>MAPWGSRDGFVGESSVSLTRRGLRVASAVLVTASATLLAGSVLAATDTAIHPALWPKATWPLPMDAALEQRVSALMARMTVEDKVGQLVQADILSVTPDDVRKYRLGSVLAGGNSKPGGQLLANAEQWKALADAFHRAAMDTSGGHVAIPLLFGIDAVHGHNGAVGATLFPQNSALGATHDPELMREIGEATAEEVRATGLNWTFAPALAVPQDVRWGRSYEGYSQDPKLVAQYAGATVEGLQGKVGTPQFLDRSHVVASAKHFLADGGTKDGKDQGDAQISEEVLRTVHAAGYPPAIDAGVQSVMASFSSWNGQKMHGNKALLTDVLKGRMDFQGFVVGDWNAHGQVPGCTNEDCPVSINAGVDMLMAPDSWRGLYEHTLAEVKSGAIPMSRVDDAVARILRVKFRAGLFEEGLPSSNPLAARSADVVGSPAHRAIARRAVRESLVLLKNNGGLLPLDPRKHILVAGDGADNISRQSGGWTLTWQGAGLKNANFPGAQSIGAGIAEQVKAAGGTVEIAADGHHSGKPDVAVVVFGEDPYAEFQGDIPNLLYRPGDDHDLELIRHLRGEGVPVVAVFLSGRPLWMNREINAAEAFVAAWLPGSEGGGVADVLLRTREGKVAHDFHGKLSFAWPRSAVHGQGSPLFPLGYGLTYADHGTLPALPEASGITGEQVPVGNYLERGKPVHGYGFTLRGADGASTPGDVSPAATSDGALRMTALDYKAQEDARRFAWRKSDAQLVITARAPMDLDRETNGDVLLITTLRIDALPGKDAWIGMGCGKGCQGRVELGPQLASQAAGQWLRIGVPLKCFRKAGADMHHIEQPFAWGAGKGAEVAISRAALGTDADQVVDCAK</sequence>
<comment type="caution">
    <text evidence="5">The sequence shown here is derived from an EMBL/GenBank/DDBJ whole genome shotgun (WGS) entry which is preliminary data.</text>
</comment>
<protein>
    <submittedName>
        <fullName evidence="5">1,4-beta-D-glucan glucohydrolase</fullName>
    </submittedName>
</protein>
<evidence type="ECO:0000256" key="1">
    <source>
        <dbReference type="ARBA" id="ARBA00022801"/>
    </source>
</evidence>
<proteinExistence type="predicted"/>
<dbReference type="EMBL" id="NFZS01000002">
    <property type="protein sequence ID" value="RAO76319.1"/>
    <property type="molecule type" value="Genomic_DNA"/>
</dbReference>
<evidence type="ECO:0000313" key="5">
    <source>
        <dbReference type="EMBL" id="RAO76319.1"/>
    </source>
</evidence>
<reference evidence="5 6" key="1">
    <citation type="journal article" date="2018" name="Genet. Mol. Biol.">
        <title>The genome sequence of Dyella jiangningensis FCAV SCS01 from a lignocellulose-decomposing microbial consortium metagenome reveals potential for biotechnological applications.</title>
        <authorList>
            <person name="Desiderato J.G."/>
            <person name="Alvarenga D.O."/>
            <person name="Constancio M.T.L."/>
            <person name="Alves L.M.C."/>
            <person name="Varani A.M."/>
        </authorList>
    </citation>
    <scope>NUCLEOTIDE SEQUENCE [LARGE SCALE GENOMIC DNA]</scope>
    <source>
        <strain evidence="5 6">FCAV SCS01</strain>
    </source>
</reference>
<dbReference type="Proteomes" id="UP000248926">
    <property type="component" value="Unassembled WGS sequence"/>
</dbReference>
<dbReference type="Gene3D" id="3.40.50.1700">
    <property type="entry name" value="Glycoside hydrolase family 3 C-terminal domain"/>
    <property type="match status" value="1"/>
</dbReference>
<dbReference type="Pfam" id="PF01915">
    <property type="entry name" value="Glyco_hydro_3_C"/>
    <property type="match status" value="1"/>
</dbReference>
<dbReference type="InterPro" id="IPR041443">
    <property type="entry name" value="Exop_C"/>
</dbReference>
<evidence type="ECO:0000313" key="6">
    <source>
        <dbReference type="Proteomes" id="UP000248926"/>
    </source>
</evidence>
<dbReference type="Gene3D" id="2.60.120.430">
    <property type="entry name" value="Galactose-binding lectin"/>
    <property type="match status" value="1"/>
</dbReference>
<feature type="domain" description="ExoP galactose-binding-like" evidence="4">
    <location>
        <begin position="703"/>
        <end position="839"/>
    </location>
</feature>
<dbReference type="PANTHER" id="PTHR30620">
    <property type="entry name" value="PERIPLASMIC BETA-GLUCOSIDASE-RELATED"/>
    <property type="match status" value="1"/>
</dbReference>
<dbReference type="PANTHER" id="PTHR30620:SF77">
    <property type="entry name" value="LYSOSOMAL BETA GLUCOSIDASE-LIKE"/>
    <property type="match status" value="1"/>
</dbReference>
<dbReference type="Pfam" id="PF00933">
    <property type="entry name" value="Glyco_hydro_3"/>
    <property type="match status" value="1"/>
</dbReference>
<dbReference type="InterPro" id="IPR036962">
    <property type="entry name" value="Glyco_hydro_3_N_sf"/>
</dbReference>
<accession>A0A328P2V9</accession>
<name>A0A328P2V9_9GAMM</name>
<dbReference type="InterPro" id="IPR001764">
    <property type="entry name" value="Glyco_hydro_3_N"/>
</dbReference>
<dbReference type="InterPro" id="IPR017853">
    <property type="entry name" value="GH"/>
</dbReference>
<dbReference type="SUPFAM" id="SSF52279">
    <property type="entry name" value="Beta-D-glucan exohydrolase, C-terminal domain"/>
    <property type="match status" value="1"/>
</dbReference>
<organism evidence="5 6">
    <name type="scientific">Dyella jiangningensis</name>
    <dbReference type="NCBI Taxonomy" id="1379159"/>
    <lineage>
        <taxon>Bacteria</taxon>
        <taxon>Pseudomonadati</taxon>
        <taxon>Pseudomonadota</taxon>
        <taxon>Gammaproteobacteria</taxon>
        <taxon>Lysobacterales</taxon>
        <taxon>Rhodanobacteraceae</taxon>
        <taxon>Dyella</taxon>
    </lineage>
</organism>
<dbReference type="SMR" id="A0A328P2V9"/>
<dbReference type="SUPFAM" id="SSF51445">
    <property type="entry name" value="(Trans)glycosidases"/>
    <property type="match status" value="1"/>
</dbReference>
<dbReference type="OrthoDB" id="9781691at2"/>
<keyword evidence="6" id="KW-1185">Reference proteome</keyword>
<dbReference type="Pfam" id="PF18559">
    <property type="entry name" value="Exop_C"/>
    <property type="match status" value="1"/>
</dbReference>
<dbReference type="InterPro" id="IPR002772">
    <property type="entry name" value="Glyco_hydro_3_C"/>
</dbReference>
<evidence type="ECO:0000259" key="2">
    <source>
        <dbReference type="Pfam" id="PF00933"/>
    </source>
</evidence>
<evidence type="ECO:0000259" key="4">
    <source>
        <dbReference type="Pfam" id="PF18559"/>
    </source>
</evidence>
<dbReference type="InterPro" id="IPR036881">
    <property type="entry name" value="Glyco_hydro_3_C_sf"/>
</dbReference>
<feature type="domain" description="Glycoside hydrolase family 3 C-terminal" evidence="3">
    <location>
        <begin position="446"/>
        <end position="653"/>
    </location>
</feature>
<dbReference type="Gene3D" id="3.20.20.300">
    <property type="entry name" value="Glycoside hydrolase, family 3, N-terminal domain"/>
    <property type="match status" value="1"/>
</dbReference>
<dbReference type="GO" id="GO:0008422">
    <property type="term" value="F:beta-glucosidase activity"/>
    <property type="evidence" value="ECO:0007669"/>
    <property type="project" value="TreeGrafter"/>
</dbReference>
<keyword evidence="1 5" id="KW-0378">Hydrolase</keyword>
<evidence type="ECO:0000259" key="3">
    <source>
        <dbReference type="Pfam" id="PF01915"/>
    </source>
</evidence>
<gene>
    <name evidence="5" type="ORF">CA260_11580</name>
</gene>